<keyword evidence="2" id="KW-1133">Transmembrane helix</keyword>
<dbReference type="Proteomes" id="UP000094444">
    <property type="component" value="Unassembled WGS sequence"/>
</dbReference>
<sequence>MSAPDHPPSPPTSRGTIPKPSPGGPSATANQLMDHLQKQIKGGGSSGSGDTASVASGHSTTSSSGRRRRRRNKNALARQAASNNNSNNGNTTNLTGPGGAHSLLGLDGGGLSGMGPMVPKPTKSNGDGKTPKLKIDLNLDVNLELKAQLKGDLCLSLVVEDKYSDRASPEMKMPKEGEHVTTELFYMRVSRLRFRRTWVDERAFMRGQFFLTALSAVMLLLAGFVMGLSASEYRHGGSVSWRDQQQQIYMGEGLVVSSSVDGDVGNICDCNVGTALGAVGNTTLLS</sequence>
<evidence type="ECO:0000256" key="2">
    <source>
        <dbReference type="SAM" id="Phobius"/>
    </source>
</evidence>
<proteinExistence type="predicted"/>
<feature type="compositionally biased region" description="Low complexity" evidence="1">
    <location>
        <begin position="48"/>
        <end position="64"/>
    </location>
</feature>
<organism evidence="3 4">
    <name type="scientific">Diaporthe helianthi</name>
    <dbReference type="NCBI Taxonomy" id="158607"/>
    <lineage>
        <taxon>Eukaryota</taxon>
        <taxon>Fungi</taxon>
        <taxon>Dikarya</taxon>
        <taxon>Ascomycota</taxon>
        <taxon>Pezizomycotina</taxon>
        <taxon>Sordariomycetes</taxon>
        <taxon>Sordariomycetidae</taxon>
        <taxon>Diaporthales</taxon>
        <taxon>Diaporthaceae</taxon>
        <taxon>Diaporthe</taxon>
    </lineage>
</organism>
<keyword evidence="4" id="KW-1185">Reference proteome</keyword>
<evidence type="ECO:0000313" key="3">
    <source>
        <dbReference type="EMBL" id="POS80786.1"/>
    </source>
</evidence>
<keyword evidence="2" id="KW-0472">Membrane</keyword>
<reference evidence="3" key="1">
    <citation type="submission" date="2017-09" db="EMBL/GenBank/DDBJ databases">
        <title>Polyketide synthases of a Diaporthe helianthi virulent isolate.</title>
        <authorList>
            <person name="Baroncelli R."/>
        </authorList>
    </citation>
    <scope>NUCLEOTIDE SEQUENCE [LARGE SCALE GENOMIC DNA]</scope>
    <source>
        <strain evidence="3">7/96</strain>
    </source>
</reference>
<accession>A0A2P5IE53</accession>
<protein>
    <submittedName>
        <fullName evidence="3">Uncharacterized protein</fullName>
    </submittedName>
</protein>
<evidence type="ECO:0000256" key="1">
    <source>
        <dbReference type="SAM" id="MobiDB-lite"/>
    </source>
</evidence>
<comment type="caution">
    <text evidence="3">The sequence shown here is derived from an EMBL/GenBank/DDBJ whole genome shotgun (WGS) entry which is preliminary data.</text>
</comment>
<feature type="region of interest" description="Disordered" evidence="1">
    <location>
        <begin position="1"/>
        <end position="131"/>
    </location>
</feature>
<gene>
    <name evidence="3" type="ORF">DHEL01_v200831</name>
</gene>
<evidence type="ECO:0000313" key="4">
    <source>
        <dbReference type="Proteomes" id="UP000094444"/>
    </source>
</evidence>
<feature type="compositionally biased region" description="Pro residues" evidence="1">
    <location>
        <begin position="1"/>
        <end position="11"/>
    </location>
</feature>
<keyword evidence="2" id="KW-0812">Transmembrane</keyword>
<dbReference type="PANTHER" id="PTHR35587">
    <property type="entry name" value="EXPRESSED PROTEIN"/>
    <property type="match status" value="1"/>
</dbReference>
<dbReference type="InParanoid" id="A0A2P5IE53"/>
<name>A0A2P5IE53_DIAHE</name>
<dbReference type="PANTHER" id="PTHR35587:SF4">
    <property type="match status" value="1"/>
</dbReference>
<feature type="compositionally biased region" description="Low complexity" evidence="1">
    <location>
        <begin position="74"/>
        <end position="105"/>
    </location>
</feature>
<dbReference type="OrthoDB" id="2873061at2759"/>
<feature type="transmembrane region" description="Helical" evidence="2">
    <location>
        <begin position="209"/>
        <end position="228"/>
    </location>
</feature>
<dbReference type="EMBL" id="MAVT02000033">
    <property type="protein sequence ID" value="POS80786.1"/>
    <property type="molecule type" value="Genomic_DNA"/>
</dbReference>
<dbReference type="AlphaFoldDB" id="A0A2P5IE53"/>